<name>A0A847S3Y0_9BACT</name>
<dbReference type="Gene3D" id="1.20.1170.10">
    <property type="match status" value="1"/>
</dbReference>
<feature type="transmembrane region" description="Helical" evidence="2">
    <location>
        <begin position="94"/>
        <end position="112"/>
    </location>
</feature>
<keyword evidence="2" id="KW-1133">Transmembrane helix</keyword>
<comment type="caution">
    <text evidence="3">The sequence shown here is derived from an EMBL/GenBank/DDBJ whole genome shotgun (WGS) entry which is preliminary data.</text>
</comment>
<evidence type="ECO:0000256" key="2">
    <source>
        <dbReference type="SAM" id="Phobius"/>
    </source>
</evidence>
<feature type="coiled-coil region" evidence="1">
    <location>
        <begin position="36"/>
        <end position="77"/>
    </location>
</feature>
<evidence type="ECO:0000256" key="1">
    <source>
        <dbReference type="SAM" id="Coils"/>
    </source>
</evidence>
<proteinExistence type="predicted"/>
<evidence type="ECO:0000313" key="3">
    <source>
        <dbReference type="EMBL" id="NLR69164.1"/>
    </source>
</evidence>
<keyword evidence="1" id="KW-0175">Coiled coil</keyword>
<dbReference type="AlphaFoldDB" id="A0A847S3Y0"/>
<dbReference type="RefSeq" id="WP_168875090.1">
    <property type="nucleotide sequence ID" value="NZ_JABAIA010000004.1"/>
</dbReference>
<keyword evidence="2" id="KW-0472">Membrane</keyword>
<reference evidence="3 4" key="1">
    <citation type="submission" date="2020-04" db="EMBL/GenBank/DDBJ databases">
        <authorList>
            <person name="Yin C."/>
        </authorList>
    </citation>
    <scope>NUCLEOTIDE SEQUENCE [LARGE SCALE GENOMIC DNA]</scope>
    <source>
        <strain evidence="3 4">Ae27</strain>
    </source>
</reference>
<keyword evidence="4" id="KW-1185">Reference proteome</keyword>
<dbReference type="SUPFAM" id="SSF58100">
    <property type="entry name" value="Bacterial hemolysins"/>
    <property type="match status" value="1"/>
</dbReference>
<sequence length="116" mass="13298">MSVNNIKVYDILRKDLHLGDKKAQELISEMDAIYGKELLKTDVKELSTKLDKVDTKMDEVKKDLVSYQTKLGSLQTQMQTDFKEICSKIGNTGLIQYVTITGTILGIIWTYIKFFK</sequence>
<organism evidence="3 4">
    <name type="scientific">Chitinophaga varians</name>
    <dbReference type="NCBI Taxonomy" id="2202339"/>
    <lineage>
        <taxon>Bacteria</taxon>
        <taxon>Pseudomonadati</taxon>
        <taxon>Bacteroidota</taxon>
        <taxon>Chitinophagia</taxon>
        <taxon>Chitinophagales</taxon>
        <taxon>Chitinophagaceae</taxon>
        <taxon>Chitinophaga</taxon>
    </lineage>
</organism>
<accession>A0A847S3Y0</accession>
<gene>
    <name evidence="3" type="ORF">HGH92_33005</name>
</gene>
<dbReference type="EMBL" id="JABAIA010000004">
    <property type="protein sequence ID" value="NLR69164.1"/>
    <property type="molecule type" value="Genomic_DNA"/>
</dbReference>
<protein>
    <submittedName>
        <fullName evidence="3">Uncharacterized protein</fullName>
    </submittedName>
</protein>
<dbReference type="Proteomes" id="UP000570474">
    <property type="component" value="Unassembled WGS sequence"/>
</dbReference>
<evidence type="ECO:0000313" key="4">
    <source>
        <dbReference type="Proteomes" id="UP000570474"/>
    </source>
</evidence>
<keyword evidence="2" id="KW-0812">Transmembrane</keyword>